<evidence type="ECO:0000313" key="2">
    <source>
        <dbReference type="EMBL" id="PKU64341.1"/>
    </source>
</evidence>
<name>A0A2I0VDC9_9ASPA</name>
<reference evidence="1 3" key="2">
    <citation type="journal article" date="2017" name="Nature">
        <title>The Apostasia genome and the evolution of orchids.</title>
        <authorList>
            <person name="Zhang G.Q."/>
            <person name="Liu K.W."/>
            <person name="Li Z."/>
            <person name="Lohaus R."/>
            <person name="Hsiao Y.Y."/>
            <person name="Niu S.C."/>
            <person name="Wang J.Y."/>
            <person name="Lin Y.C."/>
            <person name="Xu Q."/>
            <person name="Chen L.J."/>
            <person name="Yoshida K."/>
            <person name="Fujiwara S."/>
            <person name="Wang Z.W."/>
            <person name="Zhang Y.Q."/>
            <person name="Mitsuda N."/>
            <person name="Wang M."/>
            <person name="Liu G.H."/>
            <person name="Pecoraro L."/>
            <person name="Huang H.X."/>
            <person name="Xiao X.J."/>
            <person name="Lin M."/>
            <person name="Wu X.Y."/>
            <person name="Wu W.L."/>
            <person name="Chen Y.Y."/>
            <person name="Chang S.B."/>
            <person name="Sakamoto S."/>
            <person name="Ohme-Takagi M."/>
            <person name="Yagi M."/>
            <person name="Zeng S.J."/>
            <person name="Shen C.Y."/>
            <person name="Yeh C.M."/>
            <person name="Luo Y.B."/>
            <person name="Tsai W.C."/>
            <person name="Van de Peer Y."/>
            <person name="Liu Z.J."/>
        </authorList>
    </citation>
    <scope>NUCLEOTIDE SEQUENCE [LARGE SCALE GENOMIC DNA]</scope>
    <source>
        <tissue evidence="1">The whole plant</tissue>
    </source>
</reference>
<sequence>MLGEYGFNDTSCNGMVKLTSLCKNSFCKHLLFFLGMSLNQSGIKWTEVFHPSHLL</sequence>
<protein>
    <submittedName>
        <fullName evidence="1">Uncharacterized protein</fullName>
    </submittedName>
</protein>
<dbReference type="Proteomes" id="UP000233837">
    <property type="component" value="Unassembled WGS sequence"/>
</dbReference>
<organism evidence="1 3">
    <name type="scientific">Dendrobium catenatum</name>
    <dbReference type="NCBI Taxonomy" id="906689"/>
    <lineage>
        <taxon>Eukaryota</taxon>
        <taxon>Viridiplantae</taxon>
        <taxon>Streptophyta</taxon>
        <taxon>Embryophyta</taxon>
        <taxon>Tracheophyta</taxon>
        <taxon>Spermatophyta</taxon>
        <taxon>Magnoliopsida</taxon>
        <taxon>Liliopsida</taxon>
        <taxon>Asparagales</taxon>
        <taxon>Orchidaceae</taxon>
        <taxon>Epidendroideae</taxon>
        <taxon>Malaxideae</taxon>
        <taxon>Dendrobiinae</taxon>
        <taxon>Dendrobium</taxon>
    </lineage>
</organism>
<dbReference type="AlphaFoldDB" id="A0A2I0VDC9"/>
<evidence type="ECO:0000313" key="1">
    <source>
        <dbReference type="EMBL" id="PKU61422.1"/>
    </source>
</evidence>
<dbReference type="EMBL" id="KZ504690">
    <property type="protein sequence ID" value="PKU61422.1"/>
    <property type="molecule type" value="Genomic_DNA"/>
</dbReference>
<reference evidence="1" key="3">
    <citation type="submission" date="2017-11" db="EMBL/GenBank/DDBJ databases">
        <authorList>
            <person name="Han C.G."/>
        </authorList>
    </citation>
    <scope>NUCLEOTIDE SEQUENCE</scope>
    <source>
        <tissue evidence="1">The whole plant</tissue>
    </source>
</reference>
<proteinExistence type="predicted"/>
<reference evidence="1 3" key="1">
    <citation type="journal article" date="2016" name="Sci. Rep.">
        <title>The Dendrobium catenatum Lindl. genome sequence provides insights into polysaccharide synthase, floral development and adaptive evolution.</title>
        <authorList>
            <person name="Zhang G.Q."/>
            <person name="Xu Q."/>
            <person name="Bian C."/>
            <person name="Tsai W.C."/>
            <person name="Yeh C.M."/>
            <person name="Liu K.W."/>
            <person name="Yoshida K."/>
            <person name="Zhang L.S."/>
            <person name="Chang S.B."/>
            <person name="Chen F."/>
            <person name="Shi Y."/>
            <person name="Su Y.Y."/>
            <person name="Zhang Y.Q."/>
            <person name="Chen L.J."/>
            <person name="Yin Y."/>
            <person name="Lin M."/>
            <person name="Huang H."/>
            <person name="Deng H."/>
            <person name="Wang Z.W."/>
            <person name="Zhu S.L."/>
            <person name="Zhao X."/>
            <person name="Deng C."/>
            <person name="Niu S.C."/>
            <person name="Huang J."/>
            <person name="Wang M."/>
            <person name="Liu G.H."/>
            <person name="Yang H.J."/>
            <person name="Xiao X.J."/>
            <person name="Hsiao Y.Y."/>
            <person name="Wu W.L."/>
            <person name="Chen Y.Y."/>
            <person name="Mitsuda N."/>
            <person name="Ohme-Takagi M."/>
            <person name="Luo Y.B."/>
            <person name="Van de Peer Y."/>
            <person name="Liu Z.J."/>
        </authorList>
    </citation>
    <scope>NUCLEOTIDE SEQUENCE [LARGE SCALE GENOMIC DNA]</scope>
    <source>
        <tissue evidence="1">The whole plant</tissue>
    </source>
</reference>
<accession>A0A2I0VDC9</accession>
<gene>
    <name evidence="2" type="ORF">MA16_Dca005264</name>
    <name evidence="1" type="ORF">MA16_Dca029004</name>
</gene>
<evidence type="ECO:0000313" key="3">
    <source>
        <dbReference type="Proteomes" id="UP000233837"/>
    </source>
</evidence>
<keyword evidence="3" id="KW-1185">Reference proteome</keyword>
<dbReference type="EMBL" id="KZ503429">
    <property type="protein sequence ID" value="PKU64341.1"/>
    <property type="molecule type" value="Genomic_DNA"/>
</dbReference>